<organism evidence="11 12">
    <name type="scientific">Mycoplasmopsis agalactiae 14628</name>
    <dbReference type="NCBI Taxonomy" id="1110504"/>
    <lineage>
        <taxon>Bacteria</taxon>
        <taxon>Bacillati</taxon>
        <taxon>Mycoplasmatota</taxon>
        <taxon>Mycoplasmoidales</taxon>
        <taxon>Metamycoplasmataceae</taxon>
        <taxon>Mycoplasmopsis</taxon>
    </lineage>
</organism>
<proteinExistence type="predicted"/>
<name>I5D672_MYCAA</name>
<comment type="subcellular location">
    <subcellularLocation>
        <location evidence="1">Cell membrane</location>
        <topology evidence="1">Lipid-anchor</topology>
    </subcellularLocation>
</comment>
<keyword evidence="8" id="KW-0175">Coiled coil</keyword>
<feature type="region of interest" description="Disordered" evidence="9">
    <location>
        <begin position="28"/>
        <end position="88"/>
    </location>
</feature>
<evidence type="ECO:0000256" key="5">
    <source>
        <dbReference type="ARBA" id="ARBA00023136"/>
    </source>
</evidence>
<dbReference type="Pfam" id="PF03382">
    <property type="entry name" value="DUF285"/>
    <property type="match status" value="1"/>
</dbReference>
<protein>
    <recommendedName>
        <fullName evidence="13">Lipoprotein</fullName>
    </recommendedName>
</protein>
<evidence type="ECO:0008006" key="13">
    <source>
        <dbReference type="Google" id="ProtNLM"/>
    </source>
</evidence>
<evidence type="ECO:0000256" key="6">
    <source>
        <dbReference type="ARBA" id="ARBA00023139"/>
    </source>
</evidence>
<feature type="compositionally biased region" description="Basic and acidic residues" evidence="9">
    <location>
        <begin position="78"/>
        <end position="88"/>
    </location>
</feature>
<evidence type="ECO:0000256" key="4">
    <source>
        <dbReference type="ARBA" id="ARBA00022737"/>
    </source>
</evidence>
<dbReference type="AlphaFoldDB" id="I5D672"/>
<evidence type="ECO:0000256" key="9">
    <source>
        <dbReference type="SAM" id="MobiDB-lite"/>
    </source>
</evidence>
<keyword evidence="2" id="KW-1003">Cell membrane</keyword>
<accession>I5D672</accession>
<evidence type="ECO:0000313" key="11">
    <source>
        <dbReference type="EMBL" id="EIN15181.1"/>
    </source>
</evidence>
<evidence type="ECO:0000313" key="12">
    <source>
        <dbReference type="Proteomes" id="UP000003181"/>
    </source>
</evidence>
<evidence type="ECO:0000256" key="1">
    <source>
        <dbReference type="ARBA" id="ARBA00004193"/>
    </source>
</evidence>
<evidence type="ECO:0000256" key="2">
    <source>
        <dbReference type="ARBA" id="ARBA00022475"/>
    </source>
</evidence>
<keyword evidence="7" id="KW-0449">Lipoprotein</keyword>
<dbReference type="NCBIfam" id="NF033817">
    <property type="entry name" value="Mplas_variab_LP"/>
    <property type="match status" value="1"/>
</dbReference>
<dbReference type="EMBL" id="AJPR01000006">
    <property type="protein sequence ID" value="EIN15181.1"/>
    <property type="molecule type" value="Genomic_DNA"/>
</dbReference>
<dbReference type="PROSITE" id="PS51257">
    <property type="entry name" value="PROKAR_LIPOPROTEIN"/>
    <property type="match status" value="1"/>
</dbReference>
<feature type="chain" id="PRO_5003700948" description="Lipoprotein" evidence="10">
    <location>
        <begin position="25"/>
        <end position="391"/>
    </location>
</feature>
<dbReference type="InterPro" id="IPR005046">
    <property type="entry name" value="DUF285"/>
</dbReference>
<keyword evidence="4" id="KW-0677">Repeat</keyword>
<evidence type="ECO:0000256" key="3">
    <source>
        <dbReference type="ARBA" id="ARBA00022729"/>
    </source>
</evidence>
<feature type="signal peptide" evidence="10">
    <location>
        <begin position="1"/>
        <end position="24"/>
    </location>
</feature>
<evidence type="ECO:0000256" key="7">
    <source>
        <dbReference type="ARBA" id="ARBA00023288"/>
    </source>
</evidence>
<sequence length="391" mass="43868">MKKKLRNFISISSLSSLLLMPLVAASCKKNDNGNNNKAISEGSNPEHMTPPNLSNDENKNGAESGNVEGNMPNANSSEKSDTMNKELKPEEKDISNELNNNSEMLNDQAIENNESSTTYSDASIKRKAEEEAKKKQEEEKKLKEAKDKDSIAKIKEIIEKHKDAFGAFHTQGDFLDQINVYASDEGIEGLKLQNESSRVTKLVVDEDGKGKKNKISLKLGSQDFQVELGRVLEKAVVTKYYLKSKPDEIKDNYLKSGENKIDANWGVTMKAHEVVITQLGYHNDYTGIKLTPVGKKTVEVPKRLPIKISSINLSFYNLESSKINNIDEWDLSNVKNAGQAFYNAKNFSQDLSKWKVMSGVNTQQMFQNASKMKEHLDKIAKAWKVKAEKLK</sequence>
<dbReference type="OrthoDB" id="395395at2"/>
<dbReference type="GO" id="GO:0005886">
    <property type="term" value="C:plasma membrane"/>
    <property type="evidence" value="ECO:0007669"/>
    <property type="project" value="UniProtKB-SubCell"/>
</dbReference>
<feature type="coiled-coil region" evidence="8">
    <location>
        <begin position="119"/>
        <end position="148"/>
    </location>
</feature>
<dbReference type="PATRIC" id="fig|1110504.5.peg.292"/>
<comment type="caution">
    <text evidence="11">The sequence shown here is derived from an EMBL/GenBank/DDBJ whole genome shotgun (WGS) entry which is preliminary data.</text>
</comment>
<dbReference type="Proteomes" id="UP000003181">
    <property type="component" value="Unassembled WGS sequence"/>
</dbReference>
<dbReference type="InterPro" id="IPR049890">
    <property type="entry name" value="VlpA-F-like_signal"/>
</dbReference>
<gene>
    <name evidence="11" type="ORF">MAGb_2900</name>
</gene>
<evidence type="ECO:0000256" key="10">
    <source>
        <dbReference type="SAM" id="SignalP"/>
    </source>
</evidence>
<keyword evidence="3 10" id="KW-0732">Signal</keyword>
<feature type="compositionally biased region" description="Polar residues" evidence="9">
    <location>
        <begin position="32"/>
        <end position="43"/>
    </location>
</feature>
<keyword evidence="6" id="KW-0564">Palmitate</keyword>
<evidence type="ECO:0000256" key="8">
    <source>
        <dbReference type="SAM" id="Coils"/>
    </source>
</evidence>
<keyword evidence="5" id="KW-0472">Membrane</keyword>
<reference evidence="11 12" key="1">
    <citation type="journal article" date="2012" name="Appl. Environ. Microbiol.">
        <title>Emergence of Atypical Mycoplasma agalactiae Strains Harboring a New Prophage and Associated with an Alpine Wild Ungulate Mortality Episode.</title>
        <authorList>
            <person name="Tardy F."/>
            <person name="Baranowski E."/>
            <person name="Nouvel L.X."/>
            <person name="Mick V."/>
            <person name="Manso-Silvan L."/>
            <person name="Thiaucourt F."/>
            <person name="Thebault P."/>
            <person name="Breton M."/>
            <person name="Sirand-Pugnet P."/>
            <person name="Blanchard A."/>
            <person name="Garnier A."/>
            <person name="Gibert P."/>
            <person name="Game Y."/>
            <person name="Poumarat F."/>
            <person name="Citti C."/>
        </authorList>
    </citation>
    <scope>NUCLEOTIDE SEQUENCE [LARGE SCALE GENOMIC DNA]</scope>
    <source>
        <strain evidence="11 12">14628</strain>
    </source>
</reference>
<dbReference type="RefSeq" id="WP_004024047.1">
    <property type="nucleotide sequence ID" value="NZ_AJPR01000006.1"/>
</dbReference>